<evidence type="ECO:0000313" key="3">
    <source>
        <dbReference type="Proteomes" id="UP000557872"/>
    </source>
</evidence>
<evidence type="ECO:0000313" key="2">
    <source>
        <dbReference type="EMBL" id="NWK56689.1"/>
    </source>
</evidence>
<sequence>MSLFRFLAWSLPLAIALVPTASANGKKTPPASITFHVEGTAAEAPKFTRKVETLAGERYFRKVPEVSTNDIIAFSPFPADDKKTYGVVFQLNKQAAQRLHASTNLNQGKLLLGLVNGQAVGVVRIDKPVTDGMLVIWSGIQQHEIKLYDKLAPRIGEDPKVWKKRLKYEEKKKQ</sequence>
<protein>
    <submittedName>
        <fullName evidence="2">Uncharacterized protein</fullName>
    </submittedName>
</protein>
<feature type="signal peptide" evidence="1">
    <location>
        <begin position="1"/>
        <end position="23"/>
    </location>
</feature>
<organism evidence="2 3">
    <name type="scientific">Oceaniferula marina</name>
    <dbReference type="NCBI Taxonomy" id="2748318"/>
    <lineage>
        <taxon>Bacteria</taxon>
        <taxon>Pseudomonadati</taxon>
        <taxon>Verrucomicrobiota</taxon>
        <taxon>Verrucomicrobiia</taxon>
        <taxon>Verrucomicrobiales</taxon>
        <taxon>Verrucomicrobiaceae</taxon>
        <taxon>Oceaniferula</taxon>
    </lineage>
</organism>
<dbReference type="EMBL" id="JACBAZ010000005">
    <property type="protein sequence ID" value="NWK56689.1"/>
    <property type="molecule type" value="Genomic_DNA"/>
</dbReference>
<proteinExistence type="predicted"/>
<gene>
    <name evidence="2" type="ORF">HW115_13785</name>
</gene>
<name>A0A851GHL1_9BACT</name>
<feature type="chain" id="PRO_5032649650" evidence="1">
    <location>
        <begin position="24"/>
        <end position="174"/>
    </location>
</feature>
<keyword evidence="3" id="KW-1185">Reference proteome</keyword>
<keyword evidence="1" id="KW-0732">Signal</keyword>
<dbReference type="Proteomes" id="UP000557872">
    <property type="component" value="Unassembled WGS sequence"/>
</dbReference>
<accession>A0A851GHL1</accession>
<evidence type="ECO:0000256" key="1">
    <source>
        <dbReference type="SAM" id="SignalP"/>
    </source>
</evidence>
<dbReference type="RefSeq" id="WP_178933488.1">
    <property type="nucleotide sequence ID" value="NZ_JACBAZ010000005.1"/>
</dbReference>
<comment type="caution">
    <text evidence="2">The sequence shown here is derived from an EMBL/GenBank/DDBJ whole genome shotgun (WGS) entry which is preliminary data.</text>
</comment>
<dbReference type="AlphaFoldDB" id="A0A851GHL1"/>
<reference evidence="2 3" key="1">
    <citation type="submission" date="2020-07" db="EMBL/GenBank/DDBJ databases">
        <title>Roseicoccus Jingziensis gen. nov., sp. nov., isolated from coastal seawater.</title>
        <authorList>
            <person name="Feng X."/>
        </authorList>
    </citation>
    <scope>NUCLEOTIDE SEQUENCE [LARGE SCALE GENOMIC DNA]</scope>
    <source>
        <strain evidence="2 3">N1E253</strain>
    </source>
</reference>